<dbReference type="InterPro" id="IPR005225">
    <property type="entry name" value="Small_GTP-bd"/>
</dbReference>
<dbReference type="SMART" id="SM00173">
    <property type="entry name" value="RAS"/>
    <property type="match status" value="1"/>
</dbReference>
<evidence type="ECO:0000313" key="2">
    <source>
        <dbReference type="EMBL" id="OHT08588.1"/>
    </source>
</evidence>
<keyword evidence="1" id="KW-0547">Nucleotide-binding</keyword>
<evidence type="ECO:0000313" key="3">
    <source>
        <dbReference type="Proteomes" id="UP000179807"/>
    </source>
</evidence>
<dbReference type="OrthoDB" id="63533at2759"/>
<dbReference type="GeneID" id="94837517"/>
<name>A0A1J4KFN3_9EUKA</name>
<dbReference type="NCBIfam" id="TIGR00231">
    <property type="entry name" value="small_GTP"/>
    <property type="match status" value="1"/>
</dbReference>
<dbReference type="SMART" id="SM00175">
    <property type="entry name" value="RAB"/>
    <property type="match status" value="1"/>
</dbReference>
<dbReference type="CDD" id="cd00154">
    <property type="entry name" value="Rab"/>
    <property type="match status" value="1"/>
</dbReference>
<dbReference type="VEuPathDB" id="TrichDB:TRFO_22853"/>
<protein>
    <submittedName>
        <fullName evidence="2">Small GTP-binding protein</fullName>
    </submittedName>
</protein>
<dbReference type="FunFam" id="3.40.50.300:FF:001204">
    <property type="entry name" value="Small GTP-binding protein, putative"/>
    <property type="match status" value="1"/>
</dbReference>
<dbReference type="GO" id="GO:0005525">
    <property type="term" value="F:GTP binding"/>
    <property type="evidence" value="ECO:0007669"/>
    <property type="project" value="InterPro"/>
</dbReference>
<dbReference type="Pfam" id="PF00071">
    <property type="entry name" value="Ras"/>
    <property type="match status" value="1"/>
</dbReference>
<dbReference type="SUPFAM" id="SSF52540">
    <property type="entry name" value="P-loop containing nucleoside triphosphate hydrolases"/>
    <property type="match status" value="1"/>
</dbReference>
<evidence type="ECO:0000256" key="1">
    <source>
        <dbReference type="ARBA" id="ARBA00022741"/>
    </source>
</evidence>
<dbReference type="RefSeq" id="XP_068361724.1">
    <property type="nucleotide sequence ID" value="XM_068502813.1"/>
</dbReference>
<sequence length="187" mass="21242">MTQTYRIVMIGNAYVGKTALVMKCIHKTTQVNYDETIGAAFHTYNAKVNGIVQQFQVWDTAGTEKYRSLAPVYYRNASAAILVYDMTDKISFDELENWISIFKESSSPDSIIFIVANKNDLEDSIVISQQEGEKWAFEHHYPFFCTSAITGANVDNIFQTVAKKIARDTKPNVEKNLIEEKQNNNCC</sequence>
<dbReference type="GO" id="GO:0003924">
    <property type="term" value="F:GTPase activity"/>
    <property type="evidence" value="ECO:0007669"/>
    <property type="project" value="InterPro"/>
</dbReference>
<organism evidence="2 3">
    <name type="scientific">Tritrichomonas foetus</name>
    <dbReference type="NCBI Taxonomy" id="1144522"/>
    <lineage>
        <taxon>Eukaryota</taxon>
        <taxon>Metamonada</taxon>
        <taxon>Parabasalia</taxon>
        <taxon>Tritrichomonadida</taxon>
        <taxon>Tritrichomonadidae</taxon>
        <taxon>Tritrichomonas</taxon>
    </lineage>
</organism>
<keyword evidence="3" id="KW-1185">Reference proteome</keyword>
<dbReference type="InterPro" id="IPR001806">
    <property type="entry name" value="Small_GTPase"/>
</dbReference>
<dbReference type="SMART" id="SM00174">
    <property type="entry name" value="RHO"/>
    <property type="match status" value="1"/>
</dbReference>
<dbReference type="PROSITE" id="PS51419">
    <property type="entry name" value="RAB"/>
    <property type="match status" value="1"/>
</dbReference>
<dbReference type="AlphaFoldDB" id="A0A1J4KFN3"/>
<dbReference type="PANTHER" id="PTHR47978">
    <property type="match status" value="1"/>
</dbReference>
<gene>
    <name evidence="2" type="ORF">TRFO_22853</name>
</gene>
<dbReference type="PROSITE" id="PS51421">
    <property type="entry name" value="RAS"/>
    <property type="match status" value="1"/>
</dbReference>
<dbReference type="PRINTS" id="PR00449">
    <property type="entry name" value="RASTRNSFRMNG"/>
</dbReference>
<dbReference type="EMBL" id="MLAK01000663">
    <property type="protein sequence ID" value="OHT08588.1"/>
    <property type="molecule type" value="Genomic_DNA"/>
</dbReference>
<accession>A0A1J4KFN3</accession>
<dbReference type="Gene3D" id="3.40.50.300">
    <property type="entry name" value="P-loop containing nucleotide triphosphate hydrolases"/>
    <property type="match status" value="1"/>
</dbReference>
<dbReference type="SMART" id="SM00177">
    <property type="entry name" value="ARF"/>
    <property type="match status" value="1"/>
</dbReference>
<dbReference type="InterPro" id="IPR027417">
    <property type="entry name" value="P-loop_NTPase"/>
</dbReference>
<dbReference type="Proteomes" id="UP000179807">
    <property type="component" value="Unassembled WGS sequence"/>
</dbReference>
<comment type="caution">
    <text evidence="2">The sequence shown here is derived from an EMBL/GenBank/DDBJ whole genome shotgun (WGS) entry which is preliminary data.</text>
</comment>
<reference evidence="2" key="1">
    <citation type="submission" date="2016-10" db="EMBL/GenBank/DDBJ databases">
        <authorList>
            <person name="Benchimol M."/>
            <person name="Almeida L.G."/>
            <person name="Vasconcelos A.T."/>
            <person name="Perreira-Neves A."/>
            <person name="Rosa I.A."/>
            <person name="Tasca T."/>
            <person name="Bogo M.R."/>
            <person name="de Souza W."/>
        </authorList>
    </citation>
    <scope>NUCLEOTIDE SEQUENCE [LARGE SCALE GENOMIC DNA]</scope>
    <source>
        <strain evidence="2">K</strain>
    </source>
</reference>
<proteinExistence type="predicted"/>